<protein>
    <recommendedName>
        <fullName evidence="4">DUF1579 domain-containing protein</fullName>
    </recommendedName>
</protein>
<comment type="caution">
    <text evidence="2">The sequence shown here is derived from an EMBL/GenBank/DDBJ whole genome shotgun (WGS) entry which is preliminary data.</text>
</comment>
<feature type="region of interest" description="Disordered" evidence="1">
    <location>
        <begin position="24"/>
        <end position="52"/>
    </location>
</feature>
<evidence type="ECO:0000313" key="3">
    <source>
        <dbReference type="Proteomes" id="UP001501410"/>
    </source>
</evidence>
<proteinExistence type="predicted"/>
<reference evidence="3" key="1">
    <citation type="journal article" date="2019" name="Int. J. Syst. Evol. Microbiol.">
        <title>The Global Catalogue of Microorganisms (GCM) 10K type strain sequencing project: providing services to taxonomists for standard genome sequencing and annotation.</title>
        <authorList>
            <consortium name="The Broad Institute Genomics Platform"/>
            <consortium name="The Broad Institute Genome Sequencing Center for Infectious Disease"/>
            <person name="Wu L."/>
            <person name="Ma J."/>
        </authorList>
    </citation>
    <scope>NUCLEOTIDE SEQUENCE [LARGE SCALE GENOMIC DNA]</scope>
    <source>
        <strain evidence="3">JCM 31921</strain>
    </source>
</reference>
<dbReference type="Proteomes" id="UP001501410">
    <property type="component" value="Unassembled WGS sequence"/>
</dbReference>
<evidence type="ECO:0000313" key="2">
    <source>
        <dbReference type="EMBL" id="GAA4457317.1"/>
    </source>
</evidence>
<sequence>MKKIILFTSLLLVTAPGWAQKKSKKAAKAETQEAALPPGAVNPEEAERRRSEMEARMLSPMHHMLMTTAGHWQLEMKVWSSPKSQEVMTSLFECDTRPMAEGRFLVSEIRGMSGNMLYEAQSVMGYNATTQKFERLWFDNLSSGMLMLEGTYDDASKKINFTGATTDPRTHERIPMRQVLHLADPAKIVLEVFMQFKEGKEFKSMEINYNRR</sequence>
<keyword evidence="3" id="KW-1185">Reference proteome</keyword>
<dbReference type="Pfam" id="PF07617">
    <property type="entry name" value="DUF1579"/>
    <property type="match status" value="1"/>
</dbReference>
<name>A0ABP8N0N8_9BACT</name>
<accession>A0ABP8N0N8</accession>
<gene>
    <name evidence="2" type="ORF">GCM10023092_23990</name>
</gene>
<evidence type="ECO:0000256" key="1">
    <source>
        <dbReference type="SAM" id="MobiDB-lite"/>
    </source>
</evidence>
<dbReference type="InterPro" id="IPR011473">
    <property type="entry name" value="DUF1579"/>
</dbReference>
<organism evidence="2 3">
    <name type="scientific">Rurimicrobium arvi</name>
    <dbReference type="NCBI Taxonomy" id="2049916"/>
    <lineage>
        <taxon>Bacteria</taxon>
        <taxon>Pseudomonadati</taxon>
        <taxon>Bacteroidota</taxon>
        <taxon>Chitinophagia</taxon>
        <taxon>Chitinophagales</taxon>
        <taxon>Chitinophagaceae</taxon>
        <taxon>Rurimicrobium</taxon>
    </lineage>
</organism>
<evidence type="ECO:0008006" key="4">
    <source>
        <dbReference type="Google" id="ProtNLM"/>
    </source>
</evidence>
<dbReference type="EMBL" id="BAABEZ010000022">
    <property type="protein sequence ID" value="GAA4457317.1"/>
    <property type="molecule type" value="Genomic_DNA"/>
</dbReference>
<dbReference type="RefSeq" id="WP_344827388.1">
    <property type="nucleotide sequence ID" value="NZ_BAABEZ010000022.1"/>
</dbReference>